<dbReference type="InterPro" id="IPR036397">
    <property type="entry name" value="RNaseH_sf"/>
</dbReference>
<protein>
    <submittedName>
        <fullName evidence="2">Gag-pol polyprotein</fullName>
    </submittedName>
</protein>
<dbReference type="SUPFAM" id="SSF53098">
    <property type="entry name" value="Ribonuclease H-like"/>
    <property type="match status" value="1"/>
</dbReference>
<dbReference type="PANTHER" id="PTHR35317">
    <property type="entry name" value="OS04G0629600 PROTEIN"/>
    <property type="match status" value="1"/>
</dbReference>
<dbReference type="Pfam" id="PF14223">
    <property type="entry name" value="Retrotran_gag_2"/>
    <property type="match status" value="1"/>
</dbReference>
<dbReference type="InterPro" id="IPR025724">
    <property type="entry name" value="GAG-pre-integrase_dom"/>
</dbReference>
<feature type="domain" description="Integrase catalytic" evidence="1">
    <location>
        <begin position="438"/>
        <end position="542"/>
    </location>
</feature>
<dbReference type="PROSITE" id="PS50994">
    <property type="entry name" value="INTEGRASE"/>
    <property type="match status" value="1"/>
</dbReference>
<accession>A0A5D3BEC4</accession>
<dbReference type="GO" id="GO:0015074">
    <property type="term" value="P:DNA integration"/>
    <property type="evidence" value="ECO:0007669"/>
    <property type="project" value="InterPro"/>
</dbReference>
<proteinExistence type="predicted"/>
<dbReference type="Pfam" id="PF13976">
    <property type="entry name" value="gag_pre-integrs"/>
    <property type="match status" value="1"/>
</dbReference>
<dbReference type="InterPro" id="IPR012337">
    <property type="entry name" value="RNaseH-like_sf"/>
</dbReference>
<dbReference type="GO" id="GO:0003676">
    <property type="term" value="F:nucleic acid binding"/>
    <property type="evidence" value="ECO:0007669"/>
    <property type="project" value="InterPro"/>
</dbReference>
<dbReference type="PANTHER" id="PTHR35317:SF23">
    <property type="entry name" value="OS04G0629600 PROTEIN"/>
    <property type="match status" value="1"/>
</dbReference>
<dbReference type="InterPro" id="IPR001584">
    <property type="entry name" value="Integrase_cat-core"/>
</dbReference>
<dbReference type="AlphaFoldDB" id="A0A5D3BEC4"/>
<dbReference type="EMBL" id="SSTD01018651">
    <property type="protein sequence ID" value="TYJ97653.1"/>
    <property type="molecule type" value="Genomic_DNA"/>
</dbReference>
<evidence type="ECO:0000313" key="3">
    <source>
        <dbReference type="Proteomes" id="UP000321947"/>
    </source>
</evidence>
<evidence type="ECO:0000313" key="2">
    <source>
        <dbReference type="EMBL" id="TYJ97653.1"/>
    </source>
</evidence>
<dbReference type="Proteomes" id="UP000321947">
    <property type="component" value="Unassembled WGS sequence"/>
</dbReference>
<dbReference type="Gene3D" id="3.30.420.10">
    <property type="entry name" value="Ribonuclease H-like superfamily/Ribonuclease H"/>
    <property type="match status" value="1"/>
</dbReference>
<comment type="caution">
    <text evidence="2">The sequence shown here is derived from an EMBL/GenBank/DDBJ whole genome shotgun (WGS) entry which is preliminary data.</text>
</comment>
<reference evidence="2 3" key="1">
    <citation type="submission" date="2019-08" db="EMBL/GenBank/DDBJ databases">
        <title>Draft genome sequences of two oriental melons (Cucumis melo L. var makuwa).</title>
        <authorList>
            <person name="Kwon S.-Y."/>
        </authorList>
    </citation>
    <scope>NUCLEOTIDE SEQUENCE [LARGE SCALE GENOMIC DNA]</scope>
    <source>
        <strain evidence="3">cv. Chang Bougi</strain>
        <tissue evidence="2">Leaf</tissue>
    </source>
</reference>
<organism evidence="2 3">
    <name type="scientific">Cucumis melo var. makuwa</name>
    <name type="common">Oriental melon</name>
    <dbReference type="NCBI Taxonomy" id="1194695"/>
    <lineage>
        <taxon>Eukaryota</taxon>
        <taxon>Viridiplantae</taxon>
        <taxon>Streptophyta</taxon>
        <taxon>Embryophyta</taxon>
        <taxon>Tracheophyta</taxon>
        <taxon>Spermatophyta</taxon>
        <taxon>Magnoliopsida</taxon>
        <taxon>eudicotyledons</taxon>
        <taxon>Gunneridae</taxon>
        <taxon>Pentapetalae</taxon>
        <taxon>rosids</taxon>
        <taxon>fabids</taxon>
        <taxon>Cucurbitales</taxon>
        <taxon>Cucurbitaceae</taxon>
        <taxon>Benincaseae</taxon>
        <taxon>Cucumis</taxon>
    </lineage>
</organism>
<sequence length="542" mass="60821">MDGIGEGNSTSRPSLLDGGNYGYWKSRMEAFLMSLDMRTWGAIISGWEYPTEKDEAGQTVRKSELKWRKDEDDAAVGNFRALNALFNAVDQNIFKLINTCKSAKAVWDILEVAFEGTCKVKISRLQILTSRFEALQMAEDETKLLPSSISLPSKFNMKVTAIEKANDLSKMKLDKLFGSLRTFKIHLGHTVSRRKPGLALTSVKEKPTEEHKVTQNNDALAEYVVLLTKQVAKLKNQFHKHMGSQCNNREGQTIRQPKISYVSSSGLYRKKDHDRGKGIGISRLEEYDKGIRCHECEEFGHIQSECATYLKCKKKGLVATFSNEEDYSKSDDEEVGMTLISIYTMNDEEAAKVRVTEDTSLPVKSSNRHMTGNANFLSELSECKVGSVVFGDGGKGYQVSFSKDRCNVMDSQNKAFLSGTRLSDNCYHWDAEVNLCNLSKVEEAGLWHKRLGHISGTTISKVTKADAIIGLPSLTFSSLESFSECPVGMFTQLQREKNNGIGRIRTDHGREFKNKYFTEFCENEGIFHEFSAPLTPQQNGVV</sequence>
<evidence type="ECO:0000259" key="1">
    <source>
        <dbReference type="PROSITE" id="PS50994"/>
    </source>
</evidence>
<name>A0A5D3BEC4_CUCMM</name>
<gene>
    <name evidence="2" type="ORF">E5676_scaffold37G00120</name>
</gene>